<gene>
    <name evidence="2" type="ORF">FO470_11275</name>
</gene>
<dbReference type="Gene3D" id="3.40.190.150">
    <property type="entry name" value="Bordetella uptake gene, domain 1"/>
    <property type="match status" value="1"/>
</dbReference>
<organism evidence="2 3">
    <name type="scientific">Ancylobacter moscoviensis</name>
    <dbReference type="NCBI Taxonomy" id="2597768"/>
    <lineage>
        <taxon>Bacteria</taxon>
        <taxon>Pseudomonadati</taxon>
        <taxon>Pseudomonadota</taxon>
        <taxon>Alphaproteobacteria</taxon>
        <taxon>Hyphomicrobiales</taxon>
        <taxon>Xanthobacteraceae</taxon>
        <taxon>Ancylobacter</taxon>
    </lineage>
</organism>
<dbReference type="EMBL" id="VMBP01000003">
    <property type="protein sequence ID" value="TSJ62140.1"/>
    <property type="molecule type" value="Genomic_DNA"/>
</dbReference>
<dbReference type="Pfam" id="PF03401">
    <property type="entry name" value="TctC"/>
    <property type="match status" value="1"/>
</dbReference>
<accession>A0ABY3DQN8</accession>
<keyword evidence="3" id="KW-1185">Reference proteome</keyword>
<protein>
    <submittedName>
        <fullName evidence="2">Tripartite tricarboxylate transporter substrate binding protein</fullName>
    </submittedName>
</protein>
<dbReference type="PANTHER" id="PTHR42928:SF5">
    <property type="entry name" value="BLR1237 PROTEIN"/>
    <property type="match status" value="1"/>
</dbReference>
<dbReference type="InterPro" id="IPR042100">
    <property type="entry name" value="Bug_dom1"/>
</dbReference>
<comment type="similarity">
    <text evidence="1">Belongs to the UPF0065 (bug) family.</text>
</comment>
<dbReference type="Gene3D" id="3.40.190.10">
    <property type="entry name" value="Periplasmic binding protein-like II"/>
    <property type="match status" value="1"/>
</dbReference>
<dbReference type="PANTHER" id="PTHR42928">
    <property type="entry name" value="TRICARBOXYLATE-BINDING PROTEIN"/>
    <property type="match status" value="1"/>
</dbReference>
<dbReference type="PIRSF" id="PIRSF017082">
    <property type="entry name" value="YflP"/>
    <property type="match status" value="1"/>
</dbReference>
<name>A0ABY3DQN8_9HYPH</name>
<dbReference type="CDD" id="cd07012">
    <property type="entry name" value="PBP2_Bug_TTT"/>
    <property type="match status" value="1"/>
</dbReference>
<reference evidence="2 3" key="1">
    <citation type="submission" date="2019-07" db="EMBL/GenBank/DDBJ databases">
        <authorList>
            <person name="Grouzdev D.S."/>
        </authorList>
    </citation>
    <scope>NUCLEOTIDE SEQUENCE [LARGE SCALE GENOMIC DNA]</scope>
    <source>
        <strain evidence="2 3">3C</strain>
    </source>
</reference>
<sequence>MERREENMTDFTRRDAFKITAGGLAVAGGLVAMPSIVRAANYPSRPINVIVPFATGGYNDRLSRAFMPYLEKEIGQPMVIVNKPGAGTQLGNSYALNQPADGYSILCTSAAPYIPLTVLLQNAPYKVEDFAMLNLPSRDYTLAATSAGSEIKTFAEVIEKLKADPGSLSIGVQPASADYANMILAFQAAEIDPTKLRIVTYDGGGPARNATAGAQVDVGFVGGEGFLPLKSKIRPLAIFAGEKVDWFPEAPLVSESGLKTDFVEGSQRGWAVTTKLRNEQPEIYKFLVGAVERASKNPKAIETLKLQELATTWYGPEASDKAYLDNAAKMAKYVDLLK</sequence>
<evidence type="ECO:0000313" key="2">
    <source>
        <dbReference type="EMBL" id="TSJ62140.1"/>
    </source>
</evidence>
<dbReference type="Proteomes" id="UP000315321">
    <property type="component" value="Unassembled WGS sequence"/>
</dbReference>
<proteinExistence type="inferred from homology"/>
<evidence type="ECO:0000313" key="3">
    <source>
        <dbReference type="Proteomes" id="UP000315321"/>
    </source>
</evidence>
<evidence type="ECO:0000256" key="1">
    <source>
        <dbReference type="ARBA" id="ARBA00006987"/>
    </source>
</evidence>
<comment type="caution">
    <text evidence="2">The sequence shown here is derived from an EMBL/GenBank/DDBJ whole genome shotgun (WGS) entry which is preliminary data.</text>
</comment>
<dbReference type="InterPro" id="IPR005064">
    <property type="entry name" value="BUG"/>
</dbReference>